<feature type="domain" description="HTH LytTR-type" evidence="2">
    <location>
        <begin position="470"/>
        <end position="572"/>
    </location>
</feature>
<protein>
    <recommendedName>
        <fullName evidence="2">HTH LytTR-type domain-containing protein</fullName>
    </recommendedName>
</protein>
<sequence>MPKNILILDFKNLSQAKKDNYLSHSIPIEITHLLSQYKNLRIISTKSKTLIKSEFGKDITIDFFLEGSFLRTKNLIRFNFQLVNGHDATCVLSIKLEEHTDNIFQLIDSVASKVVHYLELEFTTNKHTPEISPKAYTYYLKGIQHWDSWNETSVKSAIAHFKKVIELEPEFPLAYVRLSHCFSFLAAIVTKNSLKNYKAAKAAAIKAIALDNTSIEAHLSLALIKLVNDIDILGAYYSFESAFAIDNSYTKAHHYYAYYLITIGKYQKAIEALDFVLKADPVNLQANSTYGFALLLHNKHQKAESHLKKTLATHPNSEATYDALIWTYILSKQYHKAKALVENSKMDLVLSPVIEIIVYNALGEWDKFEFWKNKLEILIENDTDGKYSKEASAVYFALDDTKNGTAQFELFYKNKMGFIRALSHPAWKAFRESNKFYIYKKRLKLLKPPILPPKLTENTDDVIVVHSTTSEIFAMASSQLLFIESQGVYCKVVYLNDAKKVQEKILRTSLTKIMNNTFYLHFYRCHNSFIINTNILYTITGNKKNTKLYLKDYAIEIPVSRHKVSNVLELFPSA</sequence>
<dbReference type="EMBL" id="JABBHF010000004">
    <property type="protein sequence ID" value="NMH87526.1"/>
    <property type="molecule type" value="Genomic_DNA"/>
</dbReference>
<evidence type="ECO:0000313" key="4">
    <source>
        <dbReference type="Proteomes" id="UP000746690"/>
    </source>
</evidence>
<evidence type="ECO:0000259" key="2">
    <source>
        <dbReference type="SMART" id="SM00850"/>
    </source>
</evidence>
<dbReference type="Proteomes" id="UP000746690">
    <property type="component" value="Unassembled WGS sequence"/>
</dbReference>
<dbReference type="InterPro" id="IPR019734">
    <property type="entry name" value="TPR_rpt"/>
</dbReference>
<dbReference type="RefSeq" id="WP_169672115.1">
    <property type="nucleotide sequence ID" value="NZ_JABBHF010000004.1"/>
</dbReference>
<name>A0ABX1RVE5_9FLAO</name>
<dbReference type="SUPFAM" id="SSF81901">
    <property type="entry name" value="HCP-like"/>
    <property type="match status" value="1"/>
</dbReference>
<evidence type="ECO:0000256" key="1">
    <source>
        <dbReference type="PROSITE-ProRule" id="PRU00339"/>
    </source>
</evidence>
<accession>A0ABX1RVE5</accession>
<keyword evidence="4" id="KW-1185">Reference proteome</keyword>
<reference evidence="3 4" key="1">
    <citation type="submission" date="2020-04" db="EMBL/GenBank/DDBJ databases">
        <title>A Flavivirga sp. nov.</title>
        <authorList>
            <person name="Sun X."/>
        </authorList>
    </citation>
    <scope>NUCLEOTIDE SEQUENCE [LARGE SCALE GENOMIC DNA]</scope>
    <source>
        <strain evidence="3 4">Y03</strain>
    </source>
</reference>
<comment type="caution">
    <text evidence="3">The sequence shown here is derived from an EMBL/GenBank/DDBJ whole genome shotgun (WGS) entry which is preliminary data.</text>
</comment>
<dbReference type="PROSITE" id="PS50005">
    <property type="entry name" value="TPR"/>
    <property type="match status" value="1"/>
</dbReference>
<organism evidence="3 4">
    <name type="scientific">Flavivirga algicola</name>
    <dbReference type="NCBI Taxonomy" id="2729136"/>
    <lineage>
        <taxon>Bacteria</taxon>
        <taxon>Pseudomonadati</taxon>
        <taxon>Bacteroidota</taxon>
        <taxon>Flavobacteriia</taxon>
        <taxon>Flavobacteriales</taxon>
        <taxon>Flavobacteriaceae</taxon>
        <taxon>Flavivirga</taxon>
    </lineage>
</organism>
<dbReference type="Gene3D" id="2.40.50.1020">
    <property type="entry name" value="LytTr DNA-binding domain"/>
    <property type="match status" value="1"/>
</dbReference>
<dbReference type="Gene3D" id="1.25.40.10">
    <property type="entry name" value="Tetratricopeptide repeat domain"/>
    <property type="match status" value="2"/>
</dbReference>
<dbReference type="Pfam" id="PF04397">
    <property type="entry name" value="LytTR"/>
    <property type="match status" value="1"/>
</dbReference>
<keyword evidence="1" id="KW-0802">TPR repeat</keyword>
<dbReference type="InterPro" id="IPR011990">
    <property type="entry name" value="TPR-like_helical_dom_sf"/>
</dbReference>
<gene>
    <name evidence="3" type="ORF">HHX25_08425</name>
</gene>
<dbReference type="SMART" id="SM00850">
    <property type="entry name" value="LytTR"/>
    <property type="match status" value="1"/>
</dbReference>
<dbReference type="Pfam" id="PF14559">
    <property type="entry name" value="TPR_19"/>
    <property type="match status" value="1"/>
</dbReference>
<proteinExistence type="predicted"/>
<feature type="repeat" description="TPR" evidence="1">
    <location>
        <begin position="250"/>
        <end position="283"/>
    </location>
</feature>
<evidence type="ECO:0000313" key="3">
    <source>
        <dbReference type="EMBL" id="NMH87526.1"/>
    </source>
</evidence>
<dbReference type="InterPro" id="IPR007492">
    <property type="entry name" value="LytTR_DNA-bd_dom"/>
</dbReference>